<evidence type="ECO:0000256" key="6">
    <source>
        <dbReference type="SAM" id="MobiDB-lite"/>
    </source>
</evidence>
<dbReference type="OrthoDB" id="292738at2"/>
<protein>
    <submittedName>
        <fullName evidence="10">Methyl-accepting chemotaxis protein</fullName>
    </submittedName>
</protein>
<dbReference type="PANTHER" id="PTHR43531">
    <property type="entry name" value="PROTEIN ICFG"/>
    <property type="match status" value="1"/>
</dbReference>
<dbReference type="PROSITE" id="PS50111">
    <property type="entry name" value="CHEMOTAXIS_TRANSDUC_2"/>
    <property type="match status" value="1"/>
</dbReference>
<organism evidence="10 11">
    <name type="scientific">Gemmata obscuriglobus</name>
    <dbReference type="NCBI Taxonomy" id="114"/>
    <lineage>
        <taxon>Bacteria</taxon>
        <taxon>Pseudomonadati</taxon>
        <taxon>Planctomycetota</taxon>
        <taxon>Planctomycetia</taxon>
        <taxon>Gemmatales</taxon>
        <taxon>Gemmataceae</taxon>
        <taxon>Gemmata</taxon>
    </lineage>
</organism>
<feature type="region of interest" description="Disordered" evidence="6">
    <location>
        <begin position="629"/>
        <end position="670"/>
    </location>
</feature>
<dbReference type="SUPFAM" id="SSF58104">
    <property type="entry name" value="Methyl-accepting chemotaxis protein (MCP) signaling domain"/>
    <property type="match status" value="1"/>
</dbReference>
<evidence type="ECO:0000259" key="8">
    <source>
        <dbReference type="PROSITE" id="PS50192"/>
    </source>
</evidence>
<dbReference type="InterPro" id="IPR003660">
    <property type="entry name" value="HAMP_dom"/>
</dbReference>
<evidence type="ECO:0000313" key="11">
    <source>
        <dbReference type="Proteomes" id="UP000245802"/>
    </source>
</evidence>
<dbReference type="KEGG" id="gog:C1280_29695"/>
<dbReference type="EMBL" id="CP025958">
    <property type="protein sequence ID" value="AWM40749.1"/>
    <property type="molecule type" value="Genomic_DNA"/>
</dbReference>
<dbReference type="Proteomes" id="UP000245802">
    <property type="component" value="Chromosome"/>
</dbReference>
<dbReference type="SUPFAM" id="SSF158472">
    <property type="entry name" value="HAMP domain-like"/>
    <property type="match status" value="1"/>
</dbReference>
<dbReference type="Pfam" id="PF00015">
    <property type="entry name" value="MCPsignal"/>
    <property type="match status" value="1"/>
</dbReference>
<dbReference type="PROSITE" id="PS50192">
    <property type="entry name" value="T_SNARE"/>
    <property type="match status" value="1"/>
</dbReference>
<comment type="subcellular location">
    <subcellularLocation>
        <location evidence="1">Membrane</location>
    </subcellularLocation>
</comment>
<evidence type="ECO:0000256" key="3">
    <source>
        <dbReference type="ARBA" id="ARBA00029447"/>
    </source>
</evidence>
<dbReference type="SMART" id="SM00283">
    <property type="entry name" value="MA"/>
    <property type="match status" value="1"/>
</dbReference>
<feature type="domain" description="Methyl-accepting transducer" evidence="7">
    <location>
        <begin position="372"/>
        <end position="601"/>
    </location>
</feature>
<comment type="similarity">
    <text evidence="3">Belongs to the methyl-accepting chemotaxis (MCP) protein family.</text>
</comment>
<dbReference type="GO" id="GO:0006935">
    <property type="term" value="P:chemotaxis"/>
    <property type="evidence" value="ECO:0007669"/>
    <property type="project" value="UniProtKB-KW"/>
</dbReference>
<evidence type="ECO:0000259" key="7">
    <source>
        <dbReference type="PROSITE" id="PS50111"/>
    </source>
</evidence>
<gene>
    <name evidence="10" type="ORF">C1280_29695</name>
</gene>
<feature type="domain" description="T-SNARE coiled-coil homology" evidence="8">
    <location>
        <begin position="531"/>
        <end position="593"/>
    </location>
</feature>
<dbReference type="PROSITE" id="PS50885">
    <property type="entry name" value="HAMP"/>
    <property type="match status" value="2"/>
</dbReference>
<dbReference type="SMART" id="SM00304">
    <property type="entry name" value="HAMP"/>
    <property type="match status" value="2"/>
</dbReference>
<evidence type="ECO:0000259" key="9">
    <source>
        <dbReference type="PROSITE" id="PS50885"/>
    </source>
</evidence>
<feature type="domain" description="HAMP" evidence="9">
    <location>
        <begin position="315"/>
        <end position="367"/>
    </location>
</feature>
<evidence type="ECO:0000256" key="4">
    <source>
        <dbReference type="PROSITE-ProRule" id="PRU00284"/>
    </source>
</evidence>
<dbReference type="GO" id="GO:0007165">
    <property type="term" value="P:signal transduction"/>
    <property type="evidence" value="ECO:0007669"/>
    <property type="project" value="UniProtKB-KW"/>
</dbReference>
<dbReference type="Gene3D" id="1.10.287.950">
    <property type="entry name" value="Methyl-accepting chemotaxis protein"/>
    <property type="match status" value="1"/>
</dbReference>
<dbReference type="CDD" id="cd11386">
    <property type="entry name" value="MCP_signal"/>
    <property type="match status" value="1"/>
</dbReference>
<reference evidence="10 11" key="1">
    <citation type="submission" date="2018-01" db="EMBL/GenBank/DDBJ databases">
        <title>G. obscuriglobus.</title>
        <authorList>
            <person name="Franke J."/>
            <person name="Blomberg W."/>
            <person name="Selmecki A."/>
        </authorList>
    </citation>
    <scope>NUCLEOTIDE SEQUENCE [LARGE SCALE GENOMIC DNA]</scope>
    <source>
        <strain evidence="10 11">DSM 5831</strain>
    </source>
</reference>
<feature type="region of interest" description="Disordered" evidence="6">
    <location>
        <begin position="387"/>
        <end position="406"/>
    </location>
</feature>
<proteinExistence type="inferred from homology"/>
<dbReference type="RefSeq" id="WP_010044012.1">
    <property type="nucleotide sequence ID" value="NZ_CP025958.1"/>
</dbReference>
<dbReference type="InterPro" id="IPR004089">
    <property type="entry name" value="MCPsignal_dom"/>
</dbReference>
<keyword evidence="2" id="KW-0488">Methylation</keyword>
<evidence type="ECO:0000313" key="10">
    <source>
        <dbReference type="EMBL" id="AWM40749.1"/>
    </source>
</evidence>
<dbReference type="InterPro" id="IPR051310">
    <property type="entry name" value="MCP_chemotaxis"/>
</dbReference>
<evidence type="ECO:0000256" key="1">
    <source>
        <dbReference type="ARBA" id="ARBA00004370"/>
    </source>
</evidence>
<feature type="domain" description="HAMP" evidence="9">
    <location>
        <begin position="220"/>
        <end position="272"/>
    </location>
</feature>
<sequence length="670" mass="70906">MIDSILAALSKMRLGPRLIAGFLFVAGACAFLSYQAFEALATIKEYQVNAATNLLPSLRNLGKVRSNLVTVQRSERTMVIYGKRGDEKQLAMSRGFIDQARKAVDEGIKGYTALPMTPKEEIAWKAFEAKLAEWRRISDNIVQLIDQKSYDKAEDAIIGETKPMNEMIEALTSVVDYQEVLGTEDNVRANETYAAARTTLRSVTAGAILAAVSLGLLLTASVSRPLAQTVSVLDGVAKGDLSRKVEVKSADEMGQLGTALNVAIDGMIAAREAERAQVERDKERVVQEARTVAERAEKEAVAVRERADAASAAAAELQRKVEAIQISVSAVAAGDFTVSIPDLGTDNMGQMARALNQAVVNMRGALEGVQEVSEQLASASAQLSGATNEISSGAQEQASSLEETASSLQEITATVKQSADNAQQARQLASGSKETAERGGQVVSGAVEAMGEINASSKKIADIITTIDEIAFQTNLLALNAAVEAARAGEQGRGFAVVATEVRNLAQRSATAAKEIKSLIQDSVKKVDAGTELVNKSGDTLAEIVTSVKRVTDIVTEMAAASREQSTGIEQVNKAVSQMDTVTQRNASQTEEMSATAQALTDQAGQLRDLVGRFKLGAGGTALVARPVKRPAAPKPRPAVARALDPRRSGNGHAGGHHELDSLGDGFTAF</sequence>
<keyword evidence="4" id="KW-0807">Transducer</keyword>
<dbReference type="Pfam" id="PF00672">
    <property type="entry name" value="HAMP"/>
    <property type="match status" value="2"/>
</dbReference>
<dbReference type="InterPro" id="IPR024478">
    <property type="entry name" value="HlyB_4HB_MCP"/>
</dbReference>
<feature type="coiled-coil region" evidence="5">
    <location>
        <begin position="268"/>
        <end position="327"/>
    </location>
</feature>
<dbReference type="GO" id="GO:0005886">
    <property type="term" value="C:plasma membrane"/>
    <property type="evidence" value="ECO:0007669"/>
    <property type="project" value="TreeGrafter"/>
</dbReference>
<evidence type="ECO:0000256" key="2">
    <source>
        <dbReference type="ARBA" id="ARBA00022481"/>
    </source>
</evidence>
<dbReference type="PRINTS" id="PR00260">
    <property type="entry name" value="CHEMTRNSDUCR"/>
</dbReference>
<dbReference type="InterPro" id="IPR004090">
    <property type="entry name" value="Chemotax_Me-accpt_rcpt"/>
</dbReference>
<dbReference type="FunFam" id="1.10.287.950:FF:000001">
    <property type="entry name" value="Methyl-accepting chemotaxis sensory transducer"/>
    <property type="match status" value="1"/>
</dbReference>
<dbReference type="PANTHER" id="PTHR43531:SF14">
    <property type="entry name" value="METHYL-ACCEPTING CHEMOTAXIS PROTEIN I-RELATED"/>
    <property type="match status" value="1"/>
</dbReference>
<evidence type="ECO:0000256" key="5">
    <source>
        <dbReference type="SAM" id="Coils"/>
    </source>
</evidence>
<keyword evidence="11" id="KW-1185">Reference proteome</keyword>
<name>A0A2Z3H1V0_9BACT</name>
<dbReference type="InterPro" id="IPR000727">
    <property type="entry name" value="T_SNARE_dom"/>
</dbReference>
<keyword evidence="5" id="KW-0175">Coiled coil</keyword>
<dbReference type="Gene3D" id="6.10.340.10">
    <property type="match status" value="1"/>
</dbReference>
<dbReference type="CDD" id="cd06225">
    <property type="entry name" value="HAMP"/>
    <property type="match status" value="2"/>
</dbReference>
<dbReference type="AlphaFoldDB" id="A0A2Z3H1V0"/>
<dbReference type="Pfam" id="PF12729">
    <property type="entry name" value="4HB_MCP_1"/>
    <property type="match status" value="1"/>
</dbReference>
<dbReference type="GO" id="GO:0004888">
    <property type="term" value="F:transmembrane signaling receptor activity"/>
    <property type="evidence" value="ECO:0007669"/>
    <property type="project" value="InterPro"/>
</dbReference>
<accession>A0A2Z3H1V0</accession>